<evidence type="ECO:0000313" key="2">
    <source>
        <dbReference type="Proteomes" id="UP000440125"/>
    </source>
</evidence>
<sequence>MFAIITLYANNGTPAYIIKVPFAYGSSVGDAVPAIYCFNLVDSFMGYPIHHGVYLNQIYVRQVLLLLIVNVTNGKIIREYNRIWSFWR</sequence>
<organism evidence="1 2">
    <name type="scientific">Acidianus infernus</name>
    <dbReference type="NCBI Taxonomy" id="12915"/>
    <lineage>
        <taxon>Archaea</taxon>
        <taxon>Thermoproteota</taxon>
        <taxon>Thermoprotei</taxon>
        <taxon>Sulfolobales</taxon>
        <taxon>Sulfolobaceae</taxon>
        <taxon>Acidianus</taxon>
    </lineage>
</organism>
<gene>
    <name evidence="1" type="ORF">D1867_03295</name>
</gene>
<proteinExistence type="predicted"/>
<name>A0A6A9QEU9_ACIIN</name>
<evidence type="ECO:0000313" key="1">
    <source>
        <dbReference type="EMBL" id="MUM64293.1"/>
    </source>
</evidence>
<dbReference type="OrthoDB" id="145878at2157"/>
<dbReference type="Proteomes" id="UP000440125">
    <property type="component" value="Unassembled WGS sequence"/>
</dbReference>
<dbReference type="EMBL" id="WFIY01000004">
    <property type="protein sequence ID" value="MUM64293.1"/>
    <property type="molecule type" value="Genomic_DNA"/>
</dbReference>
<comment type="caution">
    <text evidence="1">The sequence shown here is derived from an EMBL/GenBank/DDBJ whole genome shotgun (WGS) entry which is preliminary data.</text>
</comment>
<protein>
    <submittedName>
        <fullName evidence="1">Uncharacterized protein</fullName>
    </submittedName>
</protein>
<accession>A0A6A9QEU9</accession>
<keyword evidence="2" id="KW-1185">Reference proteome</keyword>
<reference evidence="1 2" key="1">
    <citation type="submission" date="2019-10" db="EMBL/GenBank/DDBJ databases">
        <title>Genome Sequences from Six Type Strain Members of the Archaeal Family Sulfolobaceae: Acidianus ambivalens, Acidianus infernus, Metallosphaera prunae, Stygiolobus azoricus, Sulfolobus metallicus, and Sulfurisphaera ohwakuensis.</title>
        <authorList>
            <person name="Counts J.A."/>
            <person name="Kelly R.M."/>
        </authorList>
    </citation>
    <scope>NUCLEOTIDE SEQUENCE [LARGE SCALE GENOMIC DNA]</scope>
    <source>
        <strain evidence="1 2">DSM 3191</strain>
    </source>
</reference>
<dbReference type="AlphaFoldDB" id="A0A6A9QEU9"/>
<dbReference type="RefSeq" id="WP_155862797.1">
    <property type="nucleotide sequence ID" value="NZ_WFIY01000004.1"/>
</dbReference>